<feature type="transmembrane region" description="Helical" evidence="1">
    <location>
        <begin position="12"/>
        <end position="33"/>
    </location>
</feature>
<dbReference type="EMBL" id="AACKNS010000008">
    <property type="protein sequence ID" value="EAK9994550.1"/>
    <property type="molecule type" value="Genomic_DNA"/>
</dbReference>
<feature type="transmembrane region" description="Helical" evidence="1">
    <location>
        <begin position="39"/>
        <end position="58"/>
    </location>
</feature>
<comment type="caution">
    <text evidence="2">The sequence shown here is derived from an EMBL/GenBank/DDBJ whole genome shotgun (WGS) entry which is preliminary data.</text>
</comment>
<evidence type="ECO:0000313" key="3">
    <source>
        <dbReference type="Proteomes" id="UP000476009"/>
    </source>
</evidence>
<accession>A0A6L1L247</accession>
<evidence type="ECO:0000313" key="2">
    <source>
        <dbReference type="EMBL" id="EAK9994550.1"/>
    </source>
</evidence>
<dbReference type="Proteomes" id="UP000476009">
    <property type="component" value="Unassembled WGS sequence"/>
</dbReference>
<proteinExistence type="predicted"/>
<gene>
    <name evidence="2" type="ORF">A9458_06785</name>
</gene>
<feature type="transmembrane region" description="Helical" evidence="1">
    <location>
        <begin position="65"/>
        <end position="82"/>
    </location>
</feature>
<reference evidence="2 3" key="1">
    <citation type="submission" date="2018-05" db="EMBL/GenBank/DDBJ databases">
        <authorList>
            <consortium name="PulseNet: The National Subtyping Network for Foodborne Disease Surveillance"/>
            <person name="Tarr C.L."/>
            <person name="Trees E."/>
            <person name="Katz L.S."/>
            <person name="Carleton-Romer H.A."/>
            <person name="Stroika S."/>
            <person name="Kucerova Z."/>
            <person name="Roache K.F."/>
            <person name="Sabol A.L."/>
            <person name="Besser J."/>
            <person name="Gerner-Smidt P."/>
        </authorList>
    </citation>
    <scope>NUCLEOTIDE SEQUENCE [LARGE SCALE GENOMIC DNA]</scope>
    <source>
        <strain evidence="2 3">D5625</strain>
    </source>
</reference>
<sequence length="113" mass="13194">MNPLKVFSTINLVWLIRHYVFAACIFCFFYLTTPPSSNISFFIMLGINFLLFPFACFVWEELKNILLGDNVFFVNALFLIITKIVIKFLLFMLALPIGIIGFLILWFIVNKQK</sequence>
<evidence type="ECO:0000256" key="1">
    <source>
        <dbReference type="SAM" id="Phobius"/>
    </source>
</evidence>
<feature type="transmembrane region" description="Helical" evidence="1">
    <location>
        <begin position="88"/>
        <end position="109"/>
    </location>
</feature>
<protein>
    <submittedName>
        <fullName evidence="2">Uncharacterized protein</fullName>
    </submittedName>
</protein>
<dbReference type="AlphaFoldDB" id="A0A6L1L247"/>
<keyword evidence="1" id="KW-1133">Transmembrane helix</keyword>
<name>A0A6L1L247_CAMLA</name>
<keyword evidence="1" id="KW-0472">Membrane</keyword>
<organism evidence="2 3">
    <name type="scientific">Campylobacter lari</name>
    <dbReference type="NCBI Taxonomy" id="201"/>
    <lineage>
        <taxon>Bacteria</taxon>
        <taxon>Pseudomonadati</taxon>
        <taxon>Campylobacterota</taxon>
        <taxon>Epsilonproteobacteria</taxon>
        <taxon>Campylobacterales</taxon>
        <taxon>Campylobacteraceae</taxon>
        <taxon>Campylobacter</taxon>
    </lineage>
</organism>
<keyword evidence="1" id="KW-0812">Transmembrane</keyword>